<comment type="caution">
    <text evidence="2">The sequence shown here is derived from an EMBL/GenBank/DDBJ whole genome shotgun (WGS) entry which is preliminary data.</text>
</comment>
<dbReference type="EMBL" id="DUZY01000008">
    <property type="protein sequence ID" value="DAD48384.1"/>
    <property type="molecule type" value="Genomic_DNA"/>
</dbReference>
<dbReference type="AlphaFoldDB" id="A0A822ZQY7"/>
<evidence type="ECO:0000256" key="1">
    <source>
        <dbReference type="SAM" id="MobiDB-lite"/>
    </source>
</evidence>
<dbReference type="InterPro" id="IPR029048">
    <property type="entry name" value="HSP70_C_sf"/>
</dbReference>
<protein>
    <submittedName>
        <fullName evidence="2">Uncharacterized protein</fullName>
    </submittedName>
</protein>
<dbReference type="Gene3D" id="1.20.1270.10">
    <property type="match status" value="1"/>
</dbReference>
<name>A0A822ZQY7_NELNU</name>
<dbReference type="SUPFAM" id="SSF100934">
    <property type="entry name" value="Heat shock protein 70kD (HSP70), C-terminal subdomain"/>
    <property type="match status" value="1"/>
</dbReference>
<organism evidence="2 3">
    <name type="scientific">Nelumbo nucifera</name>
    <name type="common">Sacred lotus</name>
    <dbReference type="NCBI Taxonomy" id="4432"/>
    <lineage>
        <taxon>Eukaryota</taxon>
        <taxon>Viridiplantae</taxon>
        <taxon>Streptophyta</taxon>
        <taxon>Embryophyta</taxon>
        <taxon>Tracheophyta</taxon>
        <taxon>Spermatophyta</taxon>
        <taxon>Magnoliopsida</taxon>
        <taxon>Proteales</taxon>
        <taxon>Nelumbonaceae</taxon>
        <taxon>Nelumbo</taxon>
    </lineage>
</organism>
<evidence type="ECO:0000313" key="2">
    <source>
        <dbReference type="EMBL" id="DAD48384.1"/>
    </source>
</evidence>
<accession>A0A822ZQY7</accession>
<evidence type="ECO:0000313" key="3">
    <source>
        <dbReference type="Proteomes" id="UP000607653"/>
    </source>
</evidence>
<proteinExistence type="predicted"/>
<feature type="region of interest" description="Disordered" evidence="1">
    <location>
        <begin position="1"/>
        <end position="29"/>
    </location>
</feature>
<sequence>MKSTINDKDKLSDKIDSDGKEKMESTPKEALEWLDENHSAEDNYKEKLKEVEAVCNQIIKQVHEKSDWTNFLSPVLLRSSLTGAWTSYLISLKFS</sequence>
<keyword evidence="3" id="KW-1185">Reference proteome</keyword>
<reference evidence="2 3" key="1">
    <citation type="journal article" date="2020" name="Mol. Biol. Evol.">
        <title>Distinct Expression and Methylation Patterns for Genes with Different Fates following a Single Whole-Genome Duplication in Flowering Plants.</title>
        <authorList>
            <person name="Shi T."/>
            <person name="Rahmani R.S."/>
            <person name="Gugger P.F."/>
            <person name="Wang M."/>
            <person name="Li H."/>
            <person name="Zhang Y."/>
            <person name="Li Z."/>
            <person name="Wang Q."/>
            <person name="Van de Peer Y."/>
            <person name="Marchal K."/>
            <person name="Chen J."/>
        </authorList>
    </citation>
    <scope>NUCLEOTIDE SEQUENCE [LARGE SCALE GENOMIC DNA]</scope>
    <source>
        <tissue evidence="2">Leaf</tissue>
    </source>
</reference>
<dbReference type="Proteomes" id="UP000607653">
    <property type="component" value="Unassembled WGS sequence"/>
</dbReference>
<gene>
    <name evidence="2" type="ORF">HUJ06_018321</name>
</gene>